<dbReference type="EMBL" id="GBXM01004932">
    <property type="protein sequence ID" value="JAI03646.1"/>
    <property type="molecule type" value="Transcribed_RNA"/>
</dbReference>
<sequence length="57" mass="6550">MHSVNGGGARGVCVRPNYFPHKTLILTATVFSRKIPFFIHFKNPRPQYFPCLLLTFI</sequence>
<reference evidence="1" key="1">
    <citation type="submission" date="2014-11" db="EMBL/GenBank/DDBJ databases">
        <authorList>
            <person name="Amaro Gonzalez C."/>
        </authorList>
    </citation>
    <scope>NUCLEOTIDE SEQUENCE</scope>
</reference>
<dbReference type="AlphaFoldDB" id="A0A0E9XP73"/>
<reference evidence="1" key="2">
    <citation type="journal article" date="2015" name="Fish Shellfish Immunol.">
        <title>Early steps in the European eel (Anguilla anguilla)-Vibrio vulnificus interaction in the gills: Role of the RtxA13 toxin.</title>
        <authorList>
            <person name="Callol A."/>
            <person name="Pajuelo D."/>
            <person name="Ebbesson L."/>
            <person name="Teles M."/>
            <person name="MacKenzie S."/>
            <person name="Amaro C."/>
        </authorList>
    </citation>
    <scope>NUCLEOTIDE SEQUENCE</scope>
</reference>
<protein>
    <submittedName>
        <fullName evidence="1">Uncharacterized protein</fullName>
    </submittedName>
</protein>
<organism evidence="1">
    <name type="scientific">Anguilla anguilla</name>
    <name type="common">European freshwater eel</name>
    <name type="synonym">Muraena anguilla</name>
    <dbReference type="NCBI Taxonomy" id="7936"/>
    <lineage>
        <taxon>Eukaryota</taxon>
        <taxon>Metazoa</taxon>
        <taxon>Chordata</taxon>
        <taxon>Craniata</taxon>
        <taxon>Vertebrata</taxon>
        <taxon>Euteleostomi</taxon>
        <taxon>Actinopterygii</taxon>
        <taxon>Neopterygii</taxon>
        <taxon>Teleostei</taxon>
        <taxon>Anguilliformes</taxon>
        <taxon>Anguillidae</taxon>
        <taxon>Anguilla</taxon>
    </lineage>
</organism>
<name>A0A0E9XP73_ANGAN</name>
<proteinExistence type="predicted"/>
<evidence type="ECO:0000313" key="1">
    <source>
        <dbReference type="EMBL" id="JAI03646.1"/>
    </source>
</evidence>
<accession>A0A0E9XP73</accession>